<reference evidence="3" key="1">
    <citation type="submission" date="2020-03" db="EMBL/GenBank/DDBJ databases">
        <title>Genome sequences of seven Enterobacteriaceae strains isolated from Canadian wastewater treatment facilities.</title>
        <authorList>
            <person name="Huang H."/>
            <person name="Chmara J.T."/>
            <person name="Duceppe M.-O."/>
        </authorList>
    </citation>
    <scope>NUCLEOTIDE SEQUENCE [LARGE SCALE GENOMIC DNA]</scope>
    <source>
        <strain evidence="3">Biosolid 3</strain>
    </source>
</reference>
<protein>
    <recommendedName>
        <fullName evidence="4">Exonuclease SbcC</fullName>
    </recommendedName>
</protein>
<dbReference type="GO" id="GO:0006302">
    <property type="term" value="P:double-strand break repair"/>
    <property type="evidence" value="ECO:0007669"/>
    <property type="project" value="InterPro"/>
</dbReference>
<evidence type="ECO:0000313" key="3">
    <source>
        <dbReference type="Proteomes" id="UP000503464"/>
    </source>
</evidence>
<gene>
    <name evidence="2" type="ORF">G9399_19930</name>
</gene>
<feature type="coiled-coil region" evidence="1">
    <location>
        <begin position="588"/>
        <end position="615"/>
    </location>
</feature>
<dbReference type="RefSeq" id="WP_173409694.1">
    <property type="nucleotide sequence ID" value="NZ_CP054160.3"/>
</dbReference>
<name>A0AAE7JUP9_SERFO</name>
<dbReference type="EMBL" id="CP054160">
    <property type="protein sequence ID" value="QKJ60156.1"/>
    <property type="molecule type" value="Genomic_DNA"/>
</dbReference>
<dbReference type="SUPFAM" id="SSF52540">
    <property type="entry name" value="P-loop containing nucleoside triphosphate hydrolases"/>
    <property type="match status" value="1"/>
</dbReference>
<dbReference type="Proteomes" id="UP000503464">
    <property type="component" value="Chromosome"/>
</dbReference>
<dbReference type="PANTHER" id="PTHR32114">
    <property type="entry name" value="ABC TRANSPORTER ABCH.3"/>
    <property type="match status" value="1"/>
</dbReference>
<accession>A0AAE7JUP9</accession>
<dbReference type="Gene3D" id="3.40.50.300">
    <property type="entry name" value="P-loop containing nucleotide triphosphate hydrolases"/>
    <property type="match status" value="2"/>
</dbReference>
<dbReference type="PANTHER" id="PTHR32114:SF2">
    <property type="entry name" value="ABC TRANSPORTER ABCH.3"/>
    <property type="match status" value="1"/>
</dbReference>
<dbReference type="InterPro" id="IPR027417">
    <property type="entry name" value="P-loop_NTPase"/>
</dbReference>
<organism evidence="2 3">
    <name type="scientific">Serratia fonticola</name>
    <dbReference type="NCBI Taxonomy" id="47917"/>
    <lineage>
        <taxon>Bacteria</taxon>
        <taxon>Pseudomonadati</taxon>
        <taxon>Pseudomonadota</taxon>
        <taxon>Gammaproteobacteria</taxon>
        <taxon>Enterobacterales</taxon>
        <taxon>Yersiniaceae</taxon>
        <taxon>Serratia</taxon>
    </lineage>
</organism>
<dbReference type="AlphaFoldDB" id="A0AAE7JUP9"/>
<keyword evidence="1" id="KW-0175">Coiled coil</keyword>
<evidence type="ECO:0008006" key="4">
    <source>
        <dbReference type="Google" id="ProtNLM"/>
    </source>
</evidence>
<evidence type="ECO:0000313" key="2">
    <source>
        <dbReference type="EMBL" id="QKJ60156.1"/>
    </source>
</evidence>
<evidence type="ECO:0000256" key="1">
    <source>
        <dbReference type="SAM" id="Coils"/>
    </source>
</evidence>
<dbReference type="GO" id="GO:0016887">
    <property type="term" value="F:ATP hydrolysis activity"/>
    <property type="evidence" value="ECO:0007669"/>
    <property type="project" value="InterPro"/>
</dbReference>
<proteinExistence type="predicted"/>
<feature type="coiled-coil region" evidence="1">
    <location>
        <begin position="722"/>
        <end position="749"/>
    </location>
</feature>
<sequence length="1043" mass="117666">MKFKSVDIVGFRAYALEGDGAFDFSNSDGKVSNFISIYAPNGFGKSSFYDAMEWAITNNIGRYIRESQRTNNDAASLYLNNSGSSQRILKNRYIADDAPSYVKVRATGNKEFGRVVRRPASGQRDYTYDTARTDKTTKHLADIFLSQDAIDAFLKEERPEQRYDRFMGAFGGNAEKYRSSLFSSIKSCNRELKQLDDTISALEGNLREPTLDFSVDEVNKTINEINLNGGSFPNIESGFSELEQTELLSMLSKHVIELNTEISSLLQQGLTIDSCLGKLPSLAQYRDHQTKLNADLAKICTNRDDINSLSKAKDTKSNLEQRLRDFIDETQPISLILSNQQKLNKTIEDIATHKQELSALDVLLNDRNVSSSAKIQSAESLRRERLDNATLLATLLDELAKVEYQFVEIDTQNKAILVLNAKITESERRISTAQTLKKSLLEELSKYSSLNVGRSIIPEVTQALLKPDPEFVANYHQHLELKDEILSRIKTLNANAKDLRGQSADLFSLISMAKALLSKTISDTCPVCNVQYESHTILLEKIQSNGSIEAALHSLLESKTDLQKKIIQVDDILDSGQSYLTTLKSSAVAGINERLSNIESEVERLNRELINAKQEQAVKTDSLHSLRAAARNLGKEDYVLFLNQAISSIKATIAKIDSRLEEVLASIKASKEATDTIASSRAEILAKLEATEQDDIYILYKSLKTRYILPDGDIVYIFSQKHNELTENQNNLQKELSAITEIIKNTQANLIQADVYSSENLLLEKLTLLKEELSKIQDSATLIQASLSPLVNDFSAPIESLNNELQRKKSDIDKKIATASSSLMLTNVVKAQIEDVLPFFKFREIRAKINSHRDIKNQIEGLSISLSRELKKTEIKLKERIDNFFYTDLITSIYRKIDPHPFFKTVRFECIFPIEDKPRLEVYLYEEEMNQPISPALYFSSAQLNILSLSIFLAKALHIEHDGEQVRAILIDDPIHSMDSINVLSVIDLLRNISIKFNRQIILSTHDENFYELLKLKVPEEKFGSKFIKFKSFGVVHSDGTSD</sequence>